<dbReference type="Proteomes" id="UP000231152">
    <property type="component" value="Unassembled WGS sequence"/>
</dbReference>
<evidence type="ECO:0000256" key="1">
    <source>
        <dbReference type="SAM" id="Phobius"/>
    </source>
</evidence>
<comment type="caution">
    <text evidence="2">The sequence shown here is derived from an EMBL/GenBank/DDBJ whole genome shotgun (WGS) entry which is preliminary data.</text>
</comment>
<name>A0A2M8LF58_9BACT</name>
<feature type="transmembrane region" description="Helical" evidence="1">
    <location>
        <begin position="30"/>
        <end position="55"/>
    </location>
</feature>
<protein>
    <submittedName>
        <fullName evidence="2">Uncharacterized protein</fullName>
    </submittedName>
</protein>
<proteinExistence type="predicted"/>
<keyword evidence="1" id="KW-0472">Membrane</keyword>
<dbReference type="EMBL" id="PFET01000005">
    <property type="protein sequence ID" value="PJE76084.1"/>
    <property type="molecule type" value="Genomic_DNA"/>
</dbReference>
<keyword evidence="1" id="KW-0812">Transmembrane</keyword>
<dbReference type="AlphaFoldDB" id="A0A2M8LF58"/>
<evidence type="ECO:0000313" key="2">
    <source>
        <dbReference type="EMBL" id="PJE76084.1"/>
    </source>
</evidence>
<organism evidence="2 3">
    <name type="scientific">Candidatus Uhrbacteria bacterium CG10_big_fil_rev_8_21_14_0_10_48_11</name>
    <dbReference type="NCBI Taxonomy" id="1975037"/>
    <lineage>
        <taxon>Bacteria</taxon>
        <taxon>Candidatus Uhriibacteriota</taxon>
    </lineage>
</organism>
<evidence type="ECO:0000313" key="3">
    <source>
        <dbReference type="Proteomes" id="UP000231152"/>
    </source>
</evidence>
<gene>
    <name evidence="2" type="ORF">COV04_00950</name>
</gene>
<accession>A0A2M8LF58</accession>
<reference evidence="2 3" key="1">
    <citation type="submission" date="2017-09" db="EMBL/GenBank/DDBJ databases">
        <title>Depth-based differentiation of microbial function through sediment-hosted aquifers and enrichment of novel symbionts in the deep terrestrial subsurface.</title>
        <authorList>
            <person name="Probst A.J."/>
            <person name="Ladd B."/>
            <person name="Jarett J.K."/>
            <person name="Geller-Mcgrath D.E."/>
            <person name="Sieber C.M."/>
            <person name="Emerson J.B."/>
            <person name="Anantharaman K."/>
            <person name="Thomas B.C."/>
            <person name="Malmstrom R."/>
            <person name="Stieglmeier M."/>
            <person name="Klingl A."/>
            <person name="Woyke T."/>
            <person name="Ryan C.M."/>
            <person name="Banfield J.F."/>
        </authorList>
    </citation>
    <scope>NUCLEOTIDE SEQUENCE [LARGE SCALE GENOMIC DNA]</scope>
    <source>
        <strain evidence="2">CG10_big_fil_rev_8_21_14_0_10_48_11</strain>
    </source>
</reference>
<sequence length="112" mass="12670">MDEDIRSLLEENLQLARETHAMMKKVRRYMAMRTAIGFIYLLLIVAPVIFAIIYLPPLLQTYWQQYQDVLSPLSQLHNQSSSAQNGSSTTPSMQDIIDYARSIGVTVPGASH</sequence>
<keyword evidence="1" id="KW-1133">Transmembrane helix</keyword>